<dbReference type="EMBL" id="KV878127">
    <property type="protein sequence ID" value="OJJ00784.1"/>
    <property type="molecule type" value="Genomic_DNA"/>
</dbReference>
<evidence type="ECO:0000313" key="1">
    <source>
        <dbReference type="EMBL" id="OJJ00784.1"/>
    </source>
</evidence>
<gene>
    <name evidence="1" type="ORF">ASPVEDRAFT_27498</name>
</gene>
<keyword evidence="2" id="KW-1185">Reference proteome</keyword>
<evidence type="ECO:0000313" key="2">
    <source>
        <dbReference type="Proteomes" id="UP000184073"/>
    </source>
</evidence>
<dbReference type="GeneID" id="63725529"/>
<name>A0A1L9PGY4_ASPVE</name>
<dbReference type="Proteomes" id="UP000184073">
    <property type="component" value="Unassembled WGS sequence"/>
</dbReference>
<sequence>MPNYKSKFTEMFDNKTACKHTTPSKEGTKMCDPCWTKWETQHRQMGITDPRSLRSVPQRPLDTVAEEPEPGCSNLKLCTDFSKMCEYCLERFEAGDAQGAAVHPCIDQATRCDYCWTAYEVPVADYQKVAEATDPCLSPVTMCDYCRAAFKVYSKHNPVEALLQKPGTYPVKFRRLLDQQSVGPDFAKEVSRALAQRLERRYKKRVRVHVSNHVPEKDGSFETGAWVLVDFPEVVRPDREMCRDLFGGLPCGSRGWSVILPSAKGCVGEFRMHWFDSPRVEWNSIF</sequence>
<accession>A0A1L9PGY4</accession>
<protein>
    <submittedName>
        <fullName evidence="1">Uncharacterized protein</fullName>
    </submittedName>
</protein>
<proteinExistence type="predicted"/>
<dbReference type="RefSeq" id="XP_040666546.1">
    <property type="nucleotide sequence ID" value="XM_040810018.1"/>
</dbReference>
<reference evidence="2" key="1">
    <citation type="journal article" date="2017" name="Genome Biol.">
        <title>Comparative genomics reveals high biological diversity and specific adaptations in the industrially and medically important fungal genus Aspergillus.</title>
        <authorList>
            <person name="de Vries R.P."/>
            <person name="Riley R."/>
            <person name="Wiebenga A."/>
            <person name="Aguilar-Osorio G."/>
            <person name="Amillis S."/>
            <person name="Uchima C.A."/>
            <person name="Anderluh G."/>
            <person name="Asadollahi M."/>
            <person name="Askin M."/>
            <person name="Barry K."/>
            <person name="Battaglia E."/>
            <person name="Bayram O."/>
            <person name="Benocci T."/>
            <person name="Braus-Stromeyer S.A."/>
            <person name="Caldana C."/>
            <person name="Canovas D."/>
            <person name="Cerqueira G.C."/>
            <person name="Chen F."/>
            <person name="Chen W."/>
            <person name="Choi C."/>
            <person name="Clum A."/>
            <person name="Dos Santos R.A."/>
            <person name="Damasio A.R."/>
            <person name="Diallinas G."/>
            <person name="Emri T."/>
            <person name="Fekete E."/>
            <person name="Flipphi M."/>
            <person name="Freyberg S."/>
            <person name="Gallo A."/>
            <person name="Gournas C."/>
            <person name="Habgood R."/>
            <person name="Hainaut M."/>
            <person name="Harispe M.L."/>
            <person name="Henrissat B."/>
            <person name="Hilden K.S."/>
            <person name="Hope R."/>
            <person name="Hossain A."/>
            <person name="Karabika E."/>
            <person name="Karaffa L."/>
            <person name="Karanyi Z."/>
            <person name="Krasevec N."/>
            <person name="Kuo A."/>
            <person name="Kusch H."/>
            <person name="LaButti K."/>
            <person name="Lagendijk E.L."/>
            <person name="Lapidus A."/>
            <person name="Levasseur A."/>
            <person name="Lindquist E."/>
            <person name="Lipzen A."/>
            <person name="Logrieco A.F."/>
            <person name="MacCabe A."/>
            <person name="Maekelae M.R."/>
            <person name="Malavazi I."/>
            <person name="Melin P."/>
            <person name="Meyer V."/>
            <person name="Mielnichuk N."/>
            <person name="Miskei M."/>
            <person name="Molnar A.P."/>
            <person name="Mule G."/>
            <person name="Ngan C.Y."/>
            <person name="Orejas M."/>
            <person name="Orosz E."/>
            <person name="Ouedraogo J.P."/>
            <person name="Overkamp K.M."/>
            <person name="Park H.-S."/>
            <person name="Perrone G."/>
            <person name="Piumi F."/>
            <person name="Punt P.J."/>
            <person name="Ram A.F."/>
            <person name="Ramon A."/>
            <person name="Rauscher S."/>
            <person name="Record E."/>
            <person name="Riano-Pachon D.M."/>
            <person name="Robert V."/>
            <person name="Roehrig J."/>
            <person name="Ruller R."/>
            <person name="Salamov A."/>
            <person name="Salih N.S."/>
            <person name="Samson R.A."/>
            <person name="Sandor E."/>
            <person name="Sanguinetti M."/>
            <person name="Schuetze T."/>
            <person name="Sepcic K."/>
            <person name="Shelest E."/>
            <person name="Sherlock G."/>
            <person name="Sophianopoulou V."/>
            <person name="Squina F.M."/>
            <person name="Sun H."/>
            <person name="Susca A."/>
            <person name="Todd R.B."/>
            <person name="Tsang A."/>
            <person name="Unkles S.E."/>
            <person name="van de Wiele N."/>
            <person name="van Rossen-Uffink D."/>
            <person name="Oliveira J.V."/>
            <person name="Vesth T.C."/>
            <person name="Visser J."/>
            <person name="Yu J.-H."/>
            <person name="Zhou M."/>
            <person name="Andersen M.R."/>
            <person name="Archer D.B."/>
            <person name="Baker S.E."/>
            <person name="Benoit I."/>
            <person name="Brakhage A.A."/>
            <person name="Braus G.H."/>
            <person name="Fischer R."/>
            <person name="Frisvad J.C."/>
            <person name="Goldman G.H."/>
            <person name="Houbraken J."/>
            <person name="Oakley B."/>
            <person name="Pocsi I."/>
            <person name="Scazzocchio C."/>
            <person name="Seiboth B."/>
            <person name="vanKuyk P.A."/>
            <person name="Wortman J."/>
            <person name="Dyer P.S."/>
            <person name="Grigoriev I.V."/>
        </authorList>
    </citation>
    <scope>NUCLEOTIDE SEQUENCE [LARGE SCALE GENOMIC DNA]</scope>
    <source>
        <strain evidence="2">CBS 583.65</strain>
    </source>
</reference>
<organism evidence="1 2">
    <name type="scientific">Aspergillus versicolor CBS 583.65</name>
    <dbReference type="NCBI Taxonomy" id="1036611"/>
    <lineage>
        <taxon>Eukaryota</taxon>
        <taxon>Fungi</taxon>
        <taxon>Dikarya</taxon>
        <taxon>Ascomycota</taxon>
        <taxon>Pezizomycotina</taxon>
        <taxon>Eurotiomycetes</taxon>
        <taxon>Eurotiomycetidae</taxon>
        <taxon>Eurotiales</taxon>
        <taxon>Aspergillaceae</taxon>
        <taxon>Aspergillus</taxon>
        <taxon>Aspergillus subgen. Nidulantes</taxon>
    </lineage>
</organism>
<dbReference type="VEuPathDB" id="FungiDB:ASPVEDRAFT_27498"/>
<dbReference type="OrthoDB" id="4469645at2759"/>
<dbReference type="AlphaFoldDB" id="A0A1L9PGY4"/>